<dbReference type="InterPro" id="IPR044880">
    <property type="entry name" value="NCX_ion-bd_dom_sf"/>
</dbReference>
<evidence type="ECO:0000313" key="11">
    <source>
        <dbReference type="Proteomes" id="UP001500804"/>
    </source>
</evidence>
<evidence type="ECO:0000313" key="10">
    <source>
        <dbReference type="EMBL" id="GAA5142746.1"/>
    </source>
</evidence>
<evidence type="ECO:0000256" key="3">
    <source>
        <dbReference type="ARBA" id="ARBA00022692"/>
    </source>
</evidence>
<feature type="transmembrane region" description="Helical" evidence="8">
    <location>
        <begin position="268"/>
        <end position="292"/>
    </location>
</feature>
<keyword evidence="6 8" id="KW-0472">Membrane</keyword>
<evidence type="ECO:0000256" key="7">
    <source>
        <dbReference type="SAM" id="MobiDB-lite"/>
    </source>
</evidence>
<dbReference type="Gene3D" id="1.20.1420.30">
    <property type="entry name" value="NCX, central ion-binding region"/>
    <property type="match status" value="1"/>
</dbReference>
<feature type="transmembrane region" description="Helical" evidence="8">
    <location>
        <begin position="233"/>
        <end position="256"/>
    </location>
</feature>
<accession>A0ABP9PE03</accession>
<proteinExistence type="predicted"/>
<keyword evidence="3 8" id="KW-0812">Transmembrane</keyword>
<evidence type="ECO:0000256" key="6">
    <source>
        <dbReference type="ARBA" id="ARBA00023136"/>
    </source>
</evidence>
<feature type="region of interest" description="Disordered" evidence="7">
    <location>
        <begin position="1"/>
        <end position="25"/>
    </location>
</feature>
<feature type="transmembrane region" description="Helical" evidence="8">
    <location>
        <begin position="304"/>
        <end position="325"/>
    </location>
</feature>
<feature type="transmembrane region" description="Helical" evidence="8">
    <location>
        <begin position="158"/>
        <end position="178"/>
    </location>
</feature>
<evidence type="ECO:0000256" key="4">
    <source>
        <dbReference type="ARBA" id="ARBA00022989"/>
    </source>
</evidence>
<keyword evidence="11" id="KW-1185">Reference proteome</keyword>
<feature type="transmembrane region" description="Helical" evidence="8">
    <location>
        <begin position="40"/>
        <end position="58"/>
    </location>
</feature>
<evidence type="ECO:0000256" key="5">
    <source>
        <dbReference type="ARBA" id="ARBA00023065"/>
    </source>
</evidence>
<dbReference type="InterPro" id="IPR004713">
    <property type="entry name" value="CaH_exchang"/>
</dbReference>
<gene>
    <name evidence="10" type="primary">cax</name>
    <name evidence="10" type="ORF">GCM10023320_83370</name>
</gene>
<keyword evidence="2" id="KW-0813">Transport</keyword>
<feature type="transmembrane region" description="Helical" evidence="8">
    <location>
        <begin position="93"/>
        <end position="116"/>
    </location>
</feature>
<evidence type="ECO:0000259" key="9">
    <source>
        <dbReference type="Pfam" id="PF01699"/>
    </source>
</evidence>
<evidence type="ECO:0000256" key="8">
    <source>
        <dbReference type="SAM" id="Phobius"/>
    </source>
</evidence>
<name>A0ABP9PE03_9PSEU</name>
<feature type="transmembrane region" description="Helical" evidence="8">
    <location>
        <begin position="64"/>
        <end position="81"/>
    </location>
</feature>
<dbReference type="InterPro" id="IPR004837">
    <property type="entry name" value="NaCa_Exmemb"/>
</dbReference>
<protein>
    <submittedName>
        <fullName evidence="10">Calcium/proton exchanger</fullName>
    </submittedName>
</protein>
<dbReference type="Pfam" id="PF01699">
    <property type="entry name" value="Na_Ca_ex"/>
    <property type="match status" value="2"/>
</dbReference>
<dbReference type="EMBL" id="BAABJO010000063">
    <property type="protein sequence ID" value="GAA5142746.1"/>
    <property type="molecule type" value="Genomic_DNA"/>
</dbReference>
<feature type="compositionally biased region" description="Low complexity" evidence="7">
    <location>
        <begin position="14"/>
        <end position="25"/>
    </location>
</feature>
<dbReference type="PANTHER" id="PTHR31503:SF22">
    <property type="entry name" value="VACUOLAR CALCIUM ION TRANSPORTER"/>
    <property type="match status" value="1"/>
</dbReference>
<sequence>MIVSQELDSGVRTASGAKAPPGSSSRLSQFLQQRVLRGRTLLWASLILVPVAVVARLLEMDDVSLFLLSVLALIPLAWIIGEATEQVGEYTGPAIAGLLNATFGNAPELIISLFAVSSGLYEVVRASLVGSVIGNLLLVLGCSLVAGGRGRIGRRSAYSAVGMVALAIVLFGVSSGVTGPIDPSASGTNGIAIAVAVVLFATYCAVTVRSVLQERRRHREEGTEGDPEWSLPRAVVTLGLATVATVAVSEVLTSSIEEFGAAAGLSDMFVAAVIVAIAGNAAEHGGAVVIAARGNVLLAAEIGLQSAAQVATGLIPAVVLLSLVISPLPLVFTPVEFIGMAVATLLPALLFMGGRTTRGHGIALCTAYAGVVAAFFFAVG</sequence>
<comment type="subcellular location">
    <subcellularLocation>
        <location evidence="1">Endomembrane system</location>
        <topology evidence="1">Multi-pass membrane protein</topology>
    </subcellularLocation>
</comment>
<reference evidence="11" key="1">
    <citation type="journal article" date="2019" name="Int. J. Syst. Evol. Microbiol.">
        <title>The Global Catalogue of Microorganisms (GCM) 10K type strain sequencing project: providing services to taxonomists for standard genome sequencing and annotation.</title>
        <authorList>
            <consortium name="The Broad Institute Genomics Platform"/>
            <consortium name="The Broad Institute Genome Sequencing Center for Infectious Disease"/>
            <person name="Wu L."/>
            <person name="Ma J."/>
        </authorList>
    </citation>
    <scope>NUCLEOTIDE SEQUENCE [LARGE SCALE GENOMIC DNA]</scope>
    <source>
        <strain evidence="11">JCM 18302</strain>
    </source>
</reference>
<feature type="domain" description="Sodium/calcium exchanger membrane region" evidence="9">
    <location>
        <begin position="234"/>
        <end position="376"/>
    </location>
</feature>
<feature type="domain" description="Sodium/calcium exchanger membrane region" evidence="9">
    <location>
        <begin position="64"/>
        <end position="210"/>
    </location>
</feature>
<comment type="caution">
    <text evidence="10">The sequence shown here is derived from an EMBL/GenBank/DDBJ whole genome shotgun (WGS) entry which is preliminary data.</text>
</comment>
<feature type="transmembrane region" description="Helical" evidence="8">
    <location>
        <begin position="190"/>
        <end position="212"/>
    </location>
</feature>
<evidence type="ECO:0000256" key="2">
    <source>
        <dbReference type="ARBA" id="ARBA00022448"/>
    </source>
</evidence>
<feature type="transmembrane region" description="Helical" evidence="8">
    <location>
        <begin position="337"/>
        <end position="354"/>
    </location>
</feature>
<organism evidence="10 11">
    <name type="scientific">Pseudonocardia adelaidensis</name>
    <dbReference type="NCBI Taxonomy" id="648754"/>
    <lineage>
        <taxon>Bacteria</taxon>
        <taxon>Bacillati</taxon>
        <taxon>Actinomycetota</taxon>
        <taxon>Actinomycetes</taxon>
        <taxon>Pseudonocardiales</taxon>
        <taxon>Pseudonocardiaceae</taxon>
        <taxon>Pseudonocardia</taxon>
    </lineage>
</organism>
<dbReference type="PANTHER" id="PTHR31503">
    <property type="entry name" value="VACUOLAR CALCIUM ION TRANSPORTER"/>
    <property type="match status" value="1"/>
</dbReference>
<keyword evidence="4 8" id="KW-1133">Transmembrane helix</keyword>
<evidence type="ECO:0000256" key="1">
    <source>
        <dbReference type="ARBA" id="ARBA00004127"/>
    </source>
</evidence>
<feature type="transmembrane region" description="Helical" evidence="8">
    <location>
        <begin position="128"/>
        <end position="146"/>
    </location>
</feature>
<dbReference type="Proteomes" id="UP001500804">
    <property type="component" value="Unassembled WGS sequence"/>
</dbReference>
<keyword evidence="5" id="KW-0406">Ion transport</keyword>
<feature type="transmembrane region" description="Helical" evidence="8">
    <location>
        <begin position="361"/>
        <end position="379"/>
    </location>
</feature>